<dbReference type="EMBL" id="BARS01000675">
    <property type="protein sequence ID" value="GAF80930.1"/>
    <property type="molecule type" value="Genomic_DNA"/>
</dbReference>
<feature type="non-terminal residue" evidence="1">
    <location>
        <position position="1"/>
    </location>
</feature>
<dbReference type="InterPro" id="IPR011991">
    <property type="entry name" value="ArsR-like_HTH"/>
</dbReference>
<dbReference type="InterPro" id="IPR036390">
    <property type="entry name" value="WH_DNA-bd_sf"/>
</dbReference>
<sequence>RDKQVDRQVMQMPEDLYSKEHESILLQLFGRTATLRLIDFFLDNPQNDYTRIEIMEALGMAKPTIREKLPDLERFGMIKMTRKIGKAKLYQLDPENSIVRCLREIELDASTLTAGMESEDATISPILEKEELSIMRS</sequence>
<reference evidence="1" key="1">
    <citation type="journal article" date="2014" name="Front. Microbiol.">
        <title>High frequency of phylogenetically diverse reductive dehalogenase-homologous genes in deep subseafloor sedimentary metagenomes.</title>
        <authorList>
            <person name="Kawai M."/>
            <person name="Futagami T."/>
            <person name="Toyoda A."/>
            <person name="Takaki Y."/>
            <person name="Nishi S."/>
            <person name="Hori S."/>
            <person name="Arai W."/>
            <person name="Tsubouchi T."/>
            <person name="Morono Y."/>
            <person name="Uchiyama I."/>
            <person name="Ito T."/>
            <person name="Fujiyama A."/>
            <person name="Inagaki F."/>
            <person name="Takami H."/>
        </authorList>
    </citation>
    <scope>NUCLEOTIDE SEQUENCE</scope>
    <source>
        <strain evidence="1">Expedition CK06-06</strain>
    </source>
</reference>
<dbReference type="Gene3D" id="1.10.10.10">
    <property type="entry name" value="Winged helix-like DNA-binding domain superfamily/Winged helix DNA-binding domain"/>
    <property type="match status" value="1"/>
</dbReference>
<dbReference type="SUPFAM" id="SSF46785">
    <property type="entry name" value="Winged helix' DNA-binding domain"/>
    <property type="match status" value="1"/>
</dbReference>
<evidence type="ECO:0008006" key="2">
    <source>
        <dbReference type="Google" id="ProtNLM"/>
    </source>
</evidence>
<dbReference type="InterPro" id="IPR036388">
    <property type="entry name" value="WH-like_DNA-bd_sf"/>
</dbReference>
<name>X0TXR8_9ZZZZ</name>
<organism evidence="1">
    <name type="scientific">marine sediment metagenome</name>
    <dbReference type="NCBI Taxonomy" id="412755"/>
    <lineage>
        <taxon>unclassified sequences</taxon>
        <taxon>metagenomes</taxon>
        <taxon>ecological metagenomes</taxon>
    </lineage>
</organism>
<dbReference type="AlphaFoldDB" id="X0TXR8"/>
<comment type="caution">
    <text evidence="1">The sequence shown here is derived from an EMBL/GenBank/DDBJ whole genome shotgun (WGS) entry which is preliminary data.</text>
</comment>
<protein>
    <recommendedName>
        <fullName evidence="2">HTH arsR-type domain-containing protein</fullName>
    </recommendedName>
</protein>
<proteinExistence type="predicted"/>
<evidence type="ECO:0000313" key="1">
    <source>
        <dbReference type="EMBL" id="GAF80930.1"/>
    </source>
</evidence>
<accession>X0TXR8</accession>
<dbReference type="CDD" id="cd00090">
    <property type="entry name" value="HTH_ARSR"/>
    <property type="match status" value="1"/>
</dbReference>
<gene>
    <name evidence="1" type="ORF">S01H1_01536</name>
</gene>